<dbReference type="EMBL" id="CP041692">
    <property type="protein sequence ID" value="QDP94718.1"/>
    <property type="molecule type" value="Genomic_DNA"/>
</dbReference>
<evidence type="ECO:0008006" key="4">
    <source>
        <dbReference type="Google" id="ProtNLM"/>
    </source>
</evidence>
<dbReference type="SUPFAM" id="SSF52540">
    <property type="entry name" value="P-loop containing nucleoside triphosphate hydrolases"/>
    <property type="match status" value="1"/>
</dbReference>
<dbReference type="Gene3D" id="3.40.50.300">
    <property type="entry name" value="P-loop containing nucleotide triphosphate hydrolases"/>
    <property type="match status" value="1"/>
</dbReference>
<dbReference type="OrthoDB" id="5243870at2"/>
<gene>
    <name evidence="2" type="ORF">FOE78_01220</name>
</gene>
<dbReference type="RefSeq" id="WP_143984707.1">
    <property type="nucleotide sequence ID" value="NZ_CP041692.1"/>
</dbReference>
<sequence>MALIVLTSAAGSPGVTSTAVGLTLAWHRSAILVDADPGAFQAVLAGYLRGQLPTEKGLQRVAEAHRDRRRLVEVISDETVPLTDQPVAGAVEPAAQADAADHSTAASSRRLLPGFVRPANAALFSSVWADLADALVDYGRAGIDVLLDAGRMDAQGLPQPLVDRADLVALMLASDLRSVAAARNAATTLRERSAGEPNLGLILRGENQPYGRREIARQLGLPAVSVIADDPESARVFSDGARRPRRFDRSPLVRSLQAAVDDLNATIRRRQTRLEDPREPMPIGAGGWLSAGMWPGGDRDA</sequence>
<proteinExistence type="predicted"/>
<organism evidence="2 3">
    <name type="scientific">Microlunatus elymi</name>
    <dbReference type="NCBI Taxonomy" id="2596828"/>
    <lineage>
        <taxon>Bacteria</taxon>
        <taxon>Bacillati</taxon>
        <taxon>Actinomycetota</taxon>
        <taxon>Actinomycetes</taxon>
        <taxon>Propionibacteriales</taxon>
        <taxon>Propionibacteriaceae</taxon>
        <taxon>Microlunatus</taxon>
    </lineage>
</organism>
<evidence type="ECO:0000313" key="3">
    <source>
        <dbReference type="Proteomes" id="UP000319263"/>
    </source>
</evidence>
<keyword evidence="3" id="KW-1185">Reference proteome</keyword>
<protein>
    <recommendedName>
        <fullName evidence="4">MinD-like ATPase involved in chromosome partitioning or flagellar assembly</fullName>
    </recommendedName>
</protein>
<dbReference type="AlphaFoldDB" id="A0A516PU53"/>
<accession>A0A516PU53</accession>
<dbReference type="InterPro" id="IPR027417">
    <property type="entry name" value="P-loop_NTPase"/>
</dbReference>
<name>A0A516PU53_9ACTN</name>
<dbReference type="KEGG" id="mik:FOE78_01220"/>
<evidence type="ECO:0000313" key="2">
    <source>
        <dbReference type="EMBL" id="QDP94718.1"/>
    </source>
</evidence>
<evidence type="ECO:0000256" key="1">
    <source>
        <dbReference type="SAM" id="MobiDB-lite"/>
    </source>
</evidence>
<feature type="region of interest" description="Disordered" evidence="1">
    <location>
        <begin position="277"/>
        <end position="301"/>
    </location>
</feature>
<dbReference type="Proteomes" id="UP000319263">
    <property type="component" value="Chromosome"/>
</dbReference>
<reference evidence="2 3" key="1">
    <citation type="submission" date="2019-07" db="EMBL/GenBank/DDBJ databases">
        <title>Microlunatus dokdonensis sp. nov. isolated from the rhizospheric soil of the wild plant Elymus tsukushiensis.</title>
        <authorList>
            <person name="Ghim S.-Y."/>
            <person name="Hwang Y.-J."/>
            <person name="Son J.-S."/>
            <person name="Shin J.-H."/>
        </authorList>
    </citation>
    <scope>NUCLEOTIDE SEQUENCE [LARGE SCALE GENOMIC DNA]</scope>
    <source>
        <strain evidence="2 3">KUDC0627</strain>
    </source>
</reference>